<dbReference type="Gene3D" id="2.40.400.10">
    <property type="entry name" value="Acetoacetate decarboxylase-like"/>
    <property type="match status" value="1"/>
</dbReference>
<gene>
    <name evidence="1" type="ORF">D8M06_06590</name>
</gene>
<name>A0A495A554_9BACI</name>
<dbReference type="EMBL" id="RBZP01000003">
    <property type="protein sequence ID" value="RKQ34758.1"/>
    <property type="molecule type" value="Genomic_DNA"/>
</dbReference>
<proteinExistence type="predicted"/>
<dbReference type="RefSeq" id="WP_121203791.1">
    <property type="nucleotide sequence ID" value="NZ_RBZP01000003.1"/>
</dbReference>
<keyword evidence="2" id="KW-1185">Reference proteome</keyword>
<dbReference type="PANTHER" id="PTHR39186:SF1">
    <property type="entry name" value="DUF2071 DOMAIN-CONTAINING PROTEIN"/>
    <property type="match status" value="1"/>
</dbReference>
<dbReference type="InterPro" id="IPR023375">
    <property type="entry name" value="ADC_dom_sf"/>
</dbReference>
<dbReference type="PANTHER" id="PTHR39186">
    <property type="entry name" value="DUF2071 FAMILY PROTEIN"/>
    <property type="match status" value="1"/>
</dbReference>
<comment type="caution">
    <text evidence="1">The sequence shown here is derived from an EMBL/GenBank/DDBJ whole genome shotgun (WGS) entry which is preliminary data.</text>
</comment>
<dbReference type="OrthoDB" id="150993at2"/>
<sequence>MDILNVTDHRPFPFPSKHWMMKQKWKNISFLHWPLSESQLRPFIPKQLTIDTYHGQAWVGMVIFEMESIHLRGIPKYSITPNFSEVNVRTYVTYNGVPGIYFLSIDVDNWASVTLAKRWYHLPYHSANISIEKSHESYHYESIRHGQSQIKGEGMIHPLPESYIADKDSLDYWLMERYRLYSINKKQSLYKADIHHKPWSLQKAETTIHRNTILSELTIGLDAFFPAVSHFSSGLDTLFWNIKRL</sequence>
<evidence type="ECO:0000313" key="1">
    <source>
        <dbReference type="EMBL" id="RKQ34758.1"/>
    </source>
</evidence>
<organism evidence="1 2">
    <name type="scientific">Oceanobacillus halophilus</name>
    <dbReference type="NCBI Taxonomy" id="930130"/>
    <lineage>
        <taxon>Bacteria</taxon>
        <taxon>Bacillati</taxon>
        <taxon>Bacillota</taxon>
        <taxon>Bacilli</taxon>
        <taxon>Bacillales</taxon>
        <taxon>Bacillaceae</taxon>
        <taxon>Oceanobacillus</taxon>
    </lineage>
</organism>
<dbReference type="SUPFAM" id="SSF160104">
    <property type="entry name" value="Acetoacetate decarboxylase-like"/>
    <property type="match status" value="1"/>
</dbReference>
<dbReference type="Proteomes" id="UP000269301">
    <property type="component" value="Unassembled WGS sequence"/>
</dbReference>
<evidence type="ECO:0000313" key="2">
    <source>
        <dbReference type="Proteomes" id="UP000269301"/>
    </source>
</evidence>
<reference evidence="1 2" key="1">
    <citation type="journal article" date="2016" name="Int. J. Syst. Evol. Microbiol.">
        <title>Oceanobacillus halophilus sp. nov., a novel moderately halophilic bacterium from a hypersaline lake.</title>
        <authorList>
            <person name="Amoozegar M.A."/>
            <person name="Bagheri M."/>
            <person name="Makhdoumi A."/>
            <person name="Nikou M.M."/>
            <person name="Fazeli S.A.S."/>
            <person name="Schumann P."/>
            <person name="Sproer C."/>
            <person name="Sanchez-Porro C."/>
            <person name="Ventosa A."/>
        </authorList>
    </citation>
    <scope>NUCLEOTIDE SEQUENCE [LARGE SCALE GENOMIC DNA]</scope>
    <source>
        <strain evidence="1 2">DSM 23996</strain>
    </source>
</reference>
<accession>A0A495A554</accession>
<dbReference type="InterPro" id="IPR018644">
    <property type="entry name" value="DUF2071"/>
</dbReference>
<dbReference type="Pfam" id="PF09844">
    <property type="entry name" value="DUF2071"/>
    <property type="match status" value="1"/>
</dbReference>
<protein>
    <submittedName>
        <fullName evidence="1">DUF2071 domain-containing protein</fullName>
    </submittedName>
</protein>
<dbReference type="AlphaFoldDB" id="A0A495A554"/>